<comment type="caution">
    <text evidence="2">The sequence shown here is derived from an EMBL/GenBank/DDBJ whole genome shotgun (WGS) entry which is preliminary data.</text>
</comment>
<evidence type="ECO:0000313" key="3">
    <source>
        <dbReference type="Proteomes" id="UP001139125"/>
    </source>
</evidence>
<sequence length="166" mass="18914">MLKFFTSPFLLISLLLLVSCTRNDAQRDFEKEAYAQPRNYTETTNQGAVQNLDEDDWRTSPLFQGLIEIVPPYPNPVTTDQAIQFEVEVTGVQSVNGLEVLVRLQDNTFRTLYTDFETLQPGLTTFQINPIEFSEFGNPEGARGLNRVYIFSANQQMISYGDIMVE</sequence>
<feature type="signal peptide" evidence="1">
    <location>
        <begin position="1"/>
        <end position="25"/>
    </location>
</feature>
<evidence type="ECO:0000256" key="1">
    <source>
        <dbReference type="SAM" id="SignalP"/>
    </source>
</evidence>
<proteinExistence type="predicted"/>
<evidence type="ECO:0000313" key="2">
    <source>
        <dbReference type="EMBL" id="MCP9290216.1"/>
    </source>
</evidence>
<keyword evidence="3" id="KW-1185">Reference proteome</keyword>
<protein>
    <submittedName>
        <fullName evidence="2">Uncharacterized protein</fullName>
    </submittedName>
</protein>
<dbReference type="PROSITE" id="PS51257">
    <property type="entry name" value="PROKAR_LIPOPROTEIN"/>
    <property type="match status" value="1"/>
</dbReference>
<dbReference type="EMBL" id="JANDBC010000001">
    <property type="protein sequence ID" value="MCP9290216.1"/>
    <property type="molecule type" value="Genomic_DNA"/>
</dbReference>
<gene>
    <name evidence="2" type="ORF">NM125_01325</name>
</gene>
<dbReference type="RefSeq" id="WP_255132096.1">
    <property type="nucleotide sequence ID" value="NZ_JANDBC010000001.1"/>
</dbReference>
<reference evidence="2" key="1">
    <citation type="submission" date="2022-06" db="EMBL/GenBank/DDBJ databases">
        <title>Gracilimonas sp. CAU 1638 isolated from sea sediment.</title>
        <authorList>
            <person name="Kim W."/>
        </authorList>
    </citation>
    <scope>NUCLEOTIDE SEQUENCE</scope>
    <source>
        <strain evidence="2">CAU 1638</strain>
    </source>
</reference>
<organism evidence="2 3">
    <name type="scientific">Gracilimonas sediminicola</name>
    <dbReference type="NCBI Taxonomy" id="2952158"/>
    <lineage>
        <taxon>Bacteria</taxon>
        <taxon>Pseudomonadati</taxon>
        <taxon>Balneolota</taxon>
        <taxon>Balneolia</taxon>
        <taxon>Balneolales</taxon>
        <taxon>Balneolaceae</taxon>
        <taxon>Gracilimonas</taxon>
    </lineage>
</organism>
<keyword evidence="1" id="KW-0732">Signal</keyword>
<dbReference type="Proteomes" id="UP001139125">
    <property type="component" value="Unassembled WGS sequence"/>
</dbReference>
<dbReference type="AlphaFoldDB" id="A0A9X2RBD3"/>
<name>A0A9X2RBD3_9BACT</name>
<feature type="chain" id="PRO_5040984004" evidence="1">
    <location>
        <begin position="26"/>
        <end position="166"/>
    </location>
</feature>
<accession>A0A9X2RBD3</accession>